<dbReference type="EMBL" id="LXQA010277889">
    <property type="protein sequence ID" value="MCI40282.1"/>
    <property type="molecule type" value="Genomic_DNA"/>
</dbReference>
<protein>
    <submittedName>
        <fullName evidence="1">Uncharacterized protein</fullName>
    </submittedName>
</protein>
<comment type="caution">
    <text evidence="1">The sequence shown here is derived from an EMBL/GenBank/DDBJ whole genome shotgun (WGS) entry which is preliminary data.</text>
</comment>
<sequence length="47" mass="5134">EFLGEPRAKLEAEQPGLGTLAERGNSLFLARNLKFFCLVSLGLASLR</sequence>
<evidence type="ECO:0000313" key="1">
    <source>
        <dbReference type="EMBL" id="MCI40282.1"/>
    </source>
</evidence>
<organism evidence="1 2">
    <name type="scientific">Trifolium medium</name>
    <dbReference type="NCBI Taxonomy" id="97028"/>
    <lineage>
        <taxon>Eukaryota</taxon>
        <taxon>Viridiplantae</taxon>
        <taxon>Streptophyta</taxon>
        <taxon>Embryophyta</taxon>
        <taxon>Tracheophyta</taxon>
        <taxon>Spermatophyta</taxon>
        <taxon>Magnoliopsida</taxon>
        <taxon>eudicotyledons</taxon>
        <taxon>Gunneridae</taxon>
        <taxon>Pentapetalae</taxon>
        <taxon>rosids</taxon>
        <taxon>fabids</taxon>
        <taxon>Fabales</taxon>
        <taxon>Fabaceae</taxon>
        <taxon>Papilionoideae</taxon>
        <taxon>50 kb inversion clade</taxon>
        <taxon>NPAAA clade</taxon>
        <taxon>Hologalegina</taxon>
        <taxon>IRL clade</taxon>
        <taxon>Trifolieae</taxon>
        <taxon>Trifolium</taxon>
    </lineage>
</organism>
<evidence type="ECO:0000313" key="2">
    <source>
        <dbReference type="Proteomes" id="UP000265520"/>
    </source>
</evidence>
<dbReference type="AlphaFoldDB" id="A0A392RVT8"/>
<name>A0A392RVT8_9FABA</name>
<proteinExistence type="predicted"/>
<dbReference type="Proteomes" id="UP000265520">
    <property type="component" value="Unassembled WGS sequence"/>
</dbReference>
<feature type="non-terminal residue" evidence="1">
    <location>
        <position position="1"/>
    </location>
</feature>
<accession>A0A392RVT8</accession>
<keyword evidence="2" id="KW-1185">Reference proteome</keyword>
<reference evidence="1 2" key="1">
    <citation type="journal article" date="2018" name="Front. Plant Sci.">
        <title>Red Clover (Trifolium pratense) and Zigzag Clover (T. medium) - A Picture of Genomic Similarities and Differences.</title>
        <authorList>
            <person name="Dluhosova J."/>
            <person name="Istvanek J."/>
            <person name="Nedelnik J."/>
            <person name="Repkova J."/>
        </authorList>
    </citation>
    <scope>NUCLEOTIDE SEQUENCE [LARGE SCALE GENOMIC DNA]</scope>
    <source>
        <strain evidence="2">cv. 10/8</strain>
        <tissue evidence="1">Leaf</tissue>
    </source>
</reference>